<proteinExistence type="predicted"/>
<dbReference type="Proteomes" id="UP000007093">
    <property type="component" value="Chromosome"/>
</dbReference>
<sequence>MSLQTGVTHAETHTYGTIAGPDHVSATDDGDITAEGINGWHWKWTDPATGEVYENTYTGDLLVGNRTGTDTVAIQKGKCSSLAARKEASGIYFYSAQKSG</sequence>
<dbReference type="HOGENOM" id="CLU_2299582_0_0_9"/>
<evidence type="ECO:0000313" key="3">
    <source>
        <dbReference type="Proteomes" id="UP000007093"/>
    </source>
</evidence>
<dbReference type="EMBL" id="CP003058">
    <property type="protein sequence ID" value="AEQ23341.1"/>
    <property type="molecule type" value="Genomic_DNA"/>
</dbReference>
<organism evidence="2 3">
    <name type="scientific">Acidaminococcus intestini (strain RyC-MR95)</name>
    <dbReference type="NCBI Taxonomy" id="568816"/>
    <lineage>
        <taxon>Bacteria</taxon>
        <taxon>Bacillati</taxon>
        <taxon>Bacillota</taxon>
        <taxon>Negativicutes</taxon>
        <taxon>Acidaminococcales</taxon>
        <taxon>Acidaminococcaceae</taxon>
        <taxon>Acidaminococcus</taxon>
    </lineage>
</organism>
<evidence type="ECO:0000256" key="1">
    <source>
        <dbReference type="SAM" id="MobiDB-lite"/>
    </source>
</evidence>
<accession>G4Q5P5</accession>
<evidence type="ECO:0000313" key="2">
    <source>
        <dbReference type="EMBL" id="AEQ23341.1"/>
    </source>
</evidence>
<reference evidence="2 3" key="1">
    <citation type="journal article" date="2011" name="J. Bacteriol.">
        <title>Complete genome sequence of Acidaminococcus intestini RYC-MR95, a Gram-negative bacterium from the phylum Firmicutes.</title>
        <authorList>
            <person name="D'Auria G."/>
            <person name="Galan J.C."/>
            <person name="Rodriguez-Alcayna M."/>
            <person name="Moya A."/>
            <person name="Baquero F."/>
            <person name="Latorre A."/>
        </authorList>
    </citation>
    <scope>NUCLEOTIDE SEQUENCE [LARGE SCALE GENOMIC DNA]</scope>
    <source>
        <strain evidence="2 3">RyC-MR95</strain>
    </source>
</reference>
<protein>
    <submittedName>
        <fullName evidence="2">Uncharacterized protein</fullName>
    </submittedName>
</protein>
<keyword evidence="3" id="KW-1185">Reference proteome</keyword>
<dbReference type="InParanoid" id="G4Q5P5"/>
<dbReference type="PATRIC" id="fig|568816.4.peg.2073"/>
<gene>
    <name evidence="2" type="ordered locus">Acin_2141</name>
</gene>
<name>G4Q5P5_ACIIR</name>
<dbReference type="KEGG" id="ain:Acin_2141"/>
<feature type="region of interest" description="Disordered" evidence="1">
    <location>
        <begin position="1"/>
        <end position="24"/>
    </location>
</feature>
<dbReference type="AlphaFoldDB" id="G4Q5P5"/>